<dbReference type="RefSeq" id="WP_302928101.1">
    <property type="nucleotide sequence ID" value="NZ_JAJEPW010000009.1"/>
</dbReference>
<protein>
    <submittedName>
        <fullName evidence="1">Uncharacterized protein</fullName>
    </submittedName>
</protein>
<sequence length="156" mass="17565">MEKFTVNITGDVNIILPHGKIHRRVRLKRDGYAPVSGFQLTPNDEEYDESNVSVLLAVPGQKAKSMCLLNALIETGFRCTHVRQVPTFDLYMAYEKKAIVTVSGETYLTGPAIVFYCFDDELWDISSGDAGLVRRLFEERTVQLRHGDEMIPAIAL</sequence>
<dbReference type="Proteomes" id="UP001199319">
    <property type="component" value="Unassembled WGS sequence"/>
</dbReference>
<evidence type="ECO:0000313" key="1">
    <source>
        <dbReference type="EMBL" id="MCC2128792.1"/>
    </source>
</evidence>
<organism evidence="1 2">
    <name type="scientific">Brotocaccenecus cirricatena</name>
    <dbReference type="NCBI Taxonomy" id="3064195"/>
    <lineage>
        <taxon>Bacteria</taxon>
        <taxon>Bacillati</taxon>
        <taxon>Bacillota</taxon>
        <taxon>Clostridia</taxon>
        <taxon>Eubacteriales</taxon>
        <taxon>Oscillospiraceae</taxon>
        <taxon>Brotocaccenecus</taxon>
    </lineage>
</organism>
<evidence type="ECO:0000313" key="2">
    <source>
        <dbReference type="Proteomes" id="UP001199319"/>
    </source>
</evidence>
<proteinExistence type="predicted"/>
<comment type="caution">
    <text evidence="1">The sequence shown here is derived from an EMBL/GenBank/DDBJ whole genome shotgun (WGS) entry which is preliminary data.</text>
</comment>
<reference evidence="1" key="1">
    <citation type="submission" date="2021-10" db="EMBL/GenBank/DDBJ databases">
        <title>Anaerobic single-cell dispensing facilitates the cultivation of human gut bacteria.</title>
        <authorList>
            <person name="Afrizal A."/>
        </authorList>
    </citation>
    <scope>NUCLEOTIDE SEQUENCE</scope>
    <source>
        <strain evidence="1">CLA-AA-H272</strain>
    </source>
</reference>
<dbReference type="EMBL" id="JAJEPW010000009">
    <property type="protein sequence ID" value="MCC2128792.1"/>
    <property type="molecule type" value="Genomic_DNA"/>
</dbReference>
<dbReference type="AlphaFoldDB" id="A0AAE3AA42"/>
<name>A0AAE3AA42_9FIRM</name>
<accession>A0AAE3AA42</accession>
<keyword evidence="2" id="KW-1185">Reference proteome</keyword>
<gene>
    <name evidence="1" type="ORF">LKD37_04540</name>
</gene>